<comment type="caution">
    <text evidence="1">The sequence shown here is derived from an EMBL/GenBank/DDBJ whole genome shotgun (WGS) entry which is preliminary data.</text>
</comment>
<dbReference type="AlphaFoldDB" id="A0A5S5DMI9"/>
<dbReference type="RefSeq" id="WP_148871164.1">
    <property type="nucleotide sequence ID" value="NZ_VNIA01000008.1"/>
</dbReference>
<accession>A0A5S5DMI9</accession>
<dbReference type="PROSITE" id="PS51257">
    <property type="entry name" value="PROKAR_LIPOPROTEIN"/>
    <property type="match status" value="1"/>
</dbReference>
<organism evidence="1 2">
    <name type="scientific">Tenacibaculum adriaticum</name>
    <dbReference type="NCBI Taxonomy" id="413713"/>
    <lineage>
        <taxon>Bacteria</taxon>
        <taxon>Pseudomonadati</taxon>
        <taxon>Bacteroidota</taxon>
        <taxon>Flavobacteriia</taxon>
        <taxon>Flavobacteriales</taxon>
        <taxon>Flavobacteriaceae</taxon>
        <taxon>Tenacibaculum</taxon>
    </lineage>
</organism>
<proteinExistence type="predicted"/>
<protein>
    <recommendedName>
        <fullName evidence="3">Lipocalin-like protein</fullName>
    </recommendedName>
</protein>
<dbReference type="EMBL" id="VNIA01000008">
    <property type="protein sequence ID" value="TYP96256.1"/>
    <property type="molecule type" value="Genomic_DNA"/>
</dbReference>
<evidence type="ECO:0000313" key="2">
    <source>
        <dbReference type="Proteomes" id="UP000323136"/>
    </source>
</evidence>
<gene>
    <name evidence="1" type="ORF">C7447_1086</name>
</gene>
<dbReference type="OrthoDB" id="832379at2"/>
<name>A0A5S5DMI9_9FLAO</name>
<evidence type="ECO:0008006" key="3">
    <source>
        <dbReference type="Google" id="ProtNLM"/>
    </source>
</evidence>
<reference evidence="1 2" key="1">
    <citation type="submission" date="2019-07" db="EMBL/GenBank/DDBJ databases">
        <title>Genomic Encyclopedia of Type Strains, Phase IV (KMG-IV): sequencing the most valuable type-strain genomes for metagenomic binning, comparative biology and taxonomic classification.</title>
        <authorList>
            <person name="Goeker M."/>
        </authorList>
    </citation>
    <scope>NUCLEOTIDE SEQUENCE [LARGE SCALE GENOMIC DNA]</scope>
    <source>
        <strain evidence="1 2">DSM 18961</strain>
    </source>
</reference>
<keyword evidence="2" id="KW-1185">Reference proteome</keyword>
<evidence type="ECO:0000313" key="1">
    <source>
        <dbReference type="EMBL" id="TYP96256.1"/>
    </source>
</evidence>
<dbReference type="Proteomes" id="UP000323136">
    <property type="component" value="Unassembled WGS sequence"/>
</dbReference>
<sequence>MRQFKKLFFLPLMVFALLTSCQKEEVNIVNPTEESIIKNNSTTATLMSRTATNDGSVDNIIDNANCLEIILPVTVTANGITVTIESITDYSVLEGILDEFTNDNDEVAITFPIHVTLNNYTEIVLNSQEELNQAIEGCVGENEEDDDIECIDFKYPISFSIYNTSFQIIETKTINNDSELYHFMESLDGAILASLNFPVSLINPSGEIIEVASNQELDEALSNADEACDEDDDYDYNDDDSDCTETYVDELLMKCHWVAVSYNGDNQLTDYDVYFKENQQLLVTGNGVQFEGVWSTSQSTANTVSVEISQLGGGTHEDLNGQWSVTDCSEYGRFVFVKDSVEMVMEKECQTSPDCTEEEVKNYLNYCVWNVVDFNGSNDLLEYDLSFDLDGTFSVTGNGQSTTANWSISMSATNDVEVELSNIAGANIQAINGTWKVYQCAENRMKFINNNGGYFIVERQNCYTEEELFNAALECQWKVNSLIVDGVDFTDNNPFLFTFYENEFAIASNGDVISYGSLTAESTSNDQLVVLLSIFNNSTLGDYYVVKSITNEVIIFESGNKELKLVRNCDNSTPDEDVVQIKEWMTDGNWSITYALEDSVDITADYYSIDFDFQSNTDLVGFNNNDQISSTLHWNVVRDQSGKLRFVIDYLGTFPYWQMDDDWYITEVTSTRIELHYVNDSTNNEFVLVFEKQ</sequence>